<gene>
    <name evidence="11" type="ORF">HMPREF9703_01094</name>
</gene>
<evidence type="ECO:0000259" key="10">
    <source>
        <dbReference type="PROSITE" id="PS50893"/>
    </source>
</evidence>
<evidence type="ECO:0000256" key="9">
    <source>
        <dbReference type="ARBA" id="ARBA00023136"/>
    </source>
</evidence>
<dbReference type="PATRIC" id="fig|883103.3.peg.1066"/>
<dbReference type="Pfam" id="PF00005">
    <property type="entry name" value="ABC_tran"/>
    <property type="match status" value="2"/>
</dbReference>
<dbReference type="InterPro" id="IPR017871">
    <property type="entry name" value="ABC_transporter-like_CS"/>
</dbReference>
<dbReference type="PROSITE" id="PS50893">
    <property type="entry name" value="ABC_TRANSPORTER_2"/>
    <property type="match status" value="2"/>
</dbReference>
<keyword evidence="8" id="KW-1278">Translocase</keyword>
<keyword evidence="3" id="KW-0813">Transport</keyword>
<keyword evidence="4" id="KW-1003">Cell membrane</keyword>
<dbReference type="HOGENOM" id="CLU_000604_92_0_9"/>
<dbReference type="Proteomes" id="UP000003599">
    <property type="component" value="Unassembled WGS sequence"/>
</dbReference>
<dbReference type="PANTHER" id="PTHR43790:SF4">
    <property type="entry name" value="GUANOSINE IMPORT ATP-BINDING PROTEIN NUPO"/>
    <property type="match status" value="1"/>
</dbReference>
<feature type="domain" description="ABC transporter" evidence="10">
    <location>
        <begin position="7"/>
        <end position="242"/>
    </location>
</feature>
<evidence type="ECO:0000256" key="3">
    <source>
        <dbReference type="ARBA" id="ARBA00022448"/>
    </source>
</evidence>
<dbReference type="PROSITE" id="PS00211">
    <property type="entry name" value="ABC_TRANSPORTER_1"/>
    <property type="match status" value="2"/>
</dbReference>
<evidence type="ECO:0000256" key="7">
    <source>
        <dbReference type="ARBA" id="ARBA00022840"/>
    </source>
</evidence>
<evidence type="ECO:0000256" key="4">
    <source>
        <dbReference type="ARBA" id="ARBA00022475"/>
    </source>
</evidence>
<evidence type="ECO:0000256" key="2">
    <source>
        <dbReference type="ARBA" id="ARBA00005417"/>
    </source>
</evidence>
<comment type="caution">
    <text evidence="11">The sequence shown here is derived from an EMBL/GenBank/DDBJ whole genome shotgun (WGS) entry which is preliminary data.</text>
</comment>
<evidence type="ECO:0000256" key="6">
    <source>
        <dbReference type="ARBA" id="ARBA00022741"/>
    </source>
</evidence>
<comment type="subcellular location">
    <subcellularLocation>
        <location evidence="1">Cell membrane</location>
        <topology evidence="1">Peripheral membrane protein</topology>
    </subcellularLocation>
</comment>
<dbReference type="InterPro" id="IPR027417">
    <property type="entry name" value="P-loop_NTPase"/>
</dbReference>
<reference evidence="11 12" key="1">
    <citation type="submission" date="2012-01" db="EMBL/GenBank/DDBJ databases">
        <title>The Genome Sequence of Dolosigranulum pigrum ATCC 51524.</title>
        <authorList>
            <consortium name="The Broad Institute Genome Sequencing Platform"/>
            <person name="Earl A."/>
            <person name="Ward D."/>
            <person name="Feldgarden M."/>
            <person name="Gevers D."/>
            <person name="Huys G."/>
            <person name="Young S.K."/>
            <person name="Zeng Q."/>
            <person name="Gargeya S."/>
            <person name="Fitzgerald M."/>
            <person name="Haas B."/>
            <person name="Abouelleil A."/>
            <person name="Alvarado L."/>
            <person name="Arachchi H.M."/>
            <person name="Berlin A."/>
            <person name="Chapman S.B."/>
            <person name="Gearin G."/>
            <person name="Goldberg J."/>
            <person name="Griggs A."/>
            <person name="Gujja S."/>
            <person name="Hansen M."/>
            <person name="Heiman D."/>
            <person name="Howarth C."/>
            <person name="Larimer J."/>
            <person name="Lui A."/>
            <person name="MacDonald P.J.P."/>
            <person name="McCowen C."/>
            <person name="Montmayeur A."/>
            <person name="Murphy C."/>
            <person name="Neiman D."/>
            <person name="Pearson M."/>
            <person name="Priest M."/>
            <person name="Roberts A."/>
            <person name="Saif S."/>
            <person name="Shea T."/>
            <person name="Sisk P."/>
            <person name="Stolte C."/>
            <person name="Sykes S."/>
            <person name="Wortman J."/>
            <person name="Nusbaum C."/>
            <person name="Birren B."/>
        </authorList>
    </citation>
    <scope>NUCLEOTIDE SEQUENCE [LARGE SCALE GENOMIC DNA]</scope>
    <source>
        <strain evidence="11 12">ATCC 51524</strain>
    </source>
</reference>
<feature type="domain" description="ABC transporter" evidence="10">
    <location>
        <begin position="259"/>
        <end position="503"/>
    </location>
</feature>
<dbReference type="FunFam" id="3.40.50.300:FF:001390">
    <property type="entry name" value="ABC transporter, ATP-binding protein"/>
    <property type="match status" value="1"/>
</dbReference>
<dbReference type="PANTHER" id="PTHR43790">
    <property type="entry name" value="CARBOHYDRATE TRANSPORT ATP-BINDING PROTEIN MG119-RELATED"/>
    <property type="match status" value="1"/>
</dbReference>
<dbReference type="GO" id="GO:0016887">
    <property type="term" value="F:ATP hydrolysis activity"/>
    <property type="evidence" value="ECO:0007669"/>
    <property type="project" value="InterPro"/>
</dbReference>
<dbReference type="GO" id="GO:0005524">
    <property type="term" value="F:ATP binding"/>
    <property type="evidence" value="ECO:0007669"/>
    <property type="project" value="UniProtKB-KW"/>
</dbReference>
<evidence type="ECO:0000313" key="12">
    <source>
        <dbReference type="Proteomes" id="UP000003599"/>
    </source>
</evidence>
<keyword evidence="7" id="KW-0067">ATP-binding</keyword>
<dbReference type="FunFam" id="3.40.50.300:FF:000127">
    <property type="entry name" value="Ribose import ATP-binding protein RbsA"/>
    <property type="match status" value="1"/>
</dbReference>
<organism evidence="11 12">
    <name type="scientific">Dolosigranulum pigrum ATCC 51524</name>
    <dbReference type="NCBI Taxonomy" id="883103"/>
    <lineage>
        <taxon>Bacteria</taxon>
        <taxon>Bacillati</taxon>
        <taxon>Bacillota</taxon>
        <taxon>Bacilli</taxon>
        <taxon>Lactobacillales</taxon>
        <taxon>Carnobacteriaceae</taxon>
        <taxon>Dolosigranulum</taxon>
    </lineage>
</organism>
<dbReference type="AlphaFoldDB" id="H3NEW3"/>
<dbReference type="EMBL" id="AGEF01000009">
    <property type="protein sequence ID" value="EHR32978.1"/>
    <property type="molecule type" value="Genomic_DNA"/>
</dbReference>
<evidence type="ECO:0000313" key="11">
    <source>
        <dbReference type="EMBL" id="EHR32978.1"/>
    </source>
</evidence>
<dbReference type="InterPro" id="IPR003593">
    <property type="entry name" value="AAA+_ATPase"/>
</dbReference>
<evidence type="ECO:0000256" key="1">
    <source>
        <dbReference type="ARBA" id="ARBA00004202"/>
    </source>
</evidence>
<proteinExistence type="inferred from homology"/>
<dbReference type="Gene3D" id="3.40.50.300">
    <property type="entry name" value="P-loop containing nucleotide triphosphate hydrolases"/>
    <property type="match status" value="2"/>
</dbReference>
<name>H3NEW3_9LACT</name>
<dbReference type="InterPro" id="IPR003439">
    <property type="entry name" value="ABC_transporter-like_ATP-bd"/>
</dbReference>
<evidence type="ECO:0000256" key="8">
    <source>
        <dbReference type="ARBA" id="ARBA00022967"/>
    </source>
</evidence>
<dbReference type="eggNOG" id="COG3845">
    <property type="taxonomic scope" value="Bacteria"/>
</dbReference>
<protein>
    <recommendedName>
        <fullName evidence="10">ABC transporter domain-containing protein</fullName>
    </recommendedName>
</protein>
<dbReference type="SMART" id="SM00382">
    <property type="entry name" value="AAA"/>
    <property type="match status" value="1"/>
</dbReference>
<keyword evidence="6" id="KW-0547">Nucleotide-binding</keyword>
<accession>H3NEW3</accession>
<dbReference type="SUPFAM" id="SSF52540">
    <property type="entry name" value="P-loop containing nucleoside triphosphate hydrolases"/>
    <property type="match status" value="2"/>
</dbReference>
<keyword evidence="5" id="KW-0677">Repeat</keyword>
<evidence type="ECO:0000256" key="5">
    <source>
        <dbReference type="ARBA" id="ARBA00022737"/>
    </source>
</evidence>
<dbReference type="CDD" id="cd03216">
    <property type="entry name" value="ABC_Carb_Monos_I"/>
    <property type="match status" value="1"/>
</dbReference>
<dbReference type="InterPro" id="IPR050107">
    <property type="entry name" value="ABC_carbohydrate_import_ATPase"/>
</dbReference>
<dbReference type="STRING" id="29394.BWX42_02755"/>
<keyword evidence="12" id="KW-1185">Reference proteome</keyword>
<sequence>MTENYVIEMKGITKEFGTFKANDNINLQVKKGEIHALLGENGAGKSTLMNILSGILSPTSGSIHVKGKEVAITSPDKAAEYGIGMVHQHFMLVDKFTVTENIMLGKEEHTMGYIDNKSAEKRIQELSDQYGLKVDPKAIIRDVSVGMQQRAEIIKTLYQGSDILIFDEPTAVLTPQEIDELMAIMQKMTDEGKSIILITHKLDEIKQVADRCTVIRRGQSIDTVNVKETSQQELADMMVGRSVNFKVDKKTKEPGEVVLAINDLVVKDTRGLDAVKGLSLEVHAGEVLGIAGIDGNGQTELIQAISGLRAVESGNIKLNHTDVTHAKPRQITEHGLGHIPEDRQRHGLILDMEIQENMMLQSYYQAPFSRKMLLQHDTIKEHSERLVEEFDVRTQTVHNTAGSLSGGNQQKVIIAREIDRNPELLIAAQPTRGLDVGAIEYIHKRLIEQRDQGKGVLLMSFELDEVMNVSDRIAVMYDGKVIAVVDAEQTNESELGLLMAGVPLEKAREQAKQREEAETIA</sequence>
<dbReference type="GO" id="GO:0005886">
    <property type="term" value="C:plasma membrane"/>
    <property type="evidence" value="ECO:0007669"/>
    <property type="project" value="UniProtKB-SubCell"/>
</dbReference>
<comment type="similarity">
    <text evidence="2">Belongs to the ABC transporter superfamily.</text>
</comment>
<keyword evidence="9" id="KW-0472">Membrane</keyword>
<dbReference type="CDD" id="cd03215">
    <property type="entry name" value="ABC_Carb_Monos_II"/>
    <property type="match status" value="1"/>
</dbReference>